<dbReference type="CDD" id="cd06163">
    <property type="entry name" value="S2P-M50_PDZ_RseP-like"/>
    <property type="match status" value="1"/>
</dbReference>
<evidence type="ECO:0000256" key="6">
    <source>
        <dbReference type="ARBA" id="ARBA00022801"/>
    </source>
</evidence>
<dbReference type="GO" id="GO:0004222">
    <property type="term" value="F:metalloendopeptidase activity"/>
    <property type="evidence" value="ECO:0007669"/>
    <property type="project" value="InterPro"/>
</dbReference>
<keyword evidence="14" id="KW-1185">Reference proteome</keyword>
<evidence type="ECO:0000256" key="10">
    <source>
        <dbReference type="ARBA" id="ARBA00023136"/>
    </source>
</evidence>
<comment type="cofactor">
    <cofactor evidence="1">
        <name>Zn(2+)</name>
        <dbReference type="ChEBI" id="CHEBI:29105"/>
    </cofactor>
</comment>
<keyword evidence="5 11" id="KW-0812">Transmembrane</keyword>
<gene>
    <name evidence="13" type="ORF">B0I28_101408</name>
</gene>
<feature type="transmembrane region" description="Helical" evidence="11">
    <location>
        <begin position="103"/>
        <end position="129"/>
    </location>
</feature>
<dbReference type="SUPFAM" id="SSF50156">
    <property type="entry name" value="PDZ domain-like"/>
    <property type="match status" value="1"/>
</dbReference>
<dbReference type="Proteomes" id="UP000238176">
    <property type="component" value="Unassembled WGS sequence"/>
</dbReference>
<evidence type="ECO:0000256" key="1">
    <source>
        <dbReference type="ARBA" id="ARBA00001947"/>
    </source>
</evidence>
<dbReference type="GO" id="GO:0016020">
    <property type="term" value="C:membrane"/>
    <property type="evidence" value="ECO:0007669"/>
    <property type="project" value="UniProtKB-SubCell"/>
</dbReference>
<dbReference type="AlphaFoldDB" id="A0A2T0UVX4"/>
<evidence type="ECO:0000256" key="8">
    <source>
        <dbReference type="ARBA" id="ARBA00022989"/>
    </source>
</evidence>
<dbReference type="EMBL" id="PVTJ01000001">
    <property type="protein sequence ID" value="PRY62081.1"/>
    <property type="molecule type" value="Genomic_DNA"/>
</dbReference>
<feature type="domain" description="Peptidase M50" evidence="12">
    <location>
        <begin position="11"/>
        <end position="373"/>
    </location>
</feature>
<feature type="transmembrane region" description="Helical" evidence="11">
    <location>
        <begin position="333"/>
        <end position="353"/>
    </location>
</feature>
<reference evidence="13 14" key="1">
    <citation type="submission" date="2018-03" db="EMBL/GenBank/DDBJ databases">
        <title>Genomic Encyclopedia of Type Strains, Phase III (KMG-III): the genomes of soil and plant-associated and newly described type strains.</title>
        <authorList>
            <person name="Whitman W."/>
        </authorList>
    </citation>
    <scope>NUCLEOTIDE SEQUENCE [LARGE SCALE GENOMIC DNA]</scope>
    <source>
        <strain evidence="13 14">CGMCC 4.7067</strain>
    </source>
</reference>
<dbReference type="OrthoDB" id="9782003at2"/>
<proteinExistence type="inferred from homology"/>
<name>A0A2T0UVX4_9ACTN</name>
<keyword evidence="7" id="KW-0862">Zinc</keyword>
<comment type="subcellular location">
    <subcellularLocation>
        <location evidence="2">Membrane</location>
        <topology evidence="2">Multi-pass membrane protein</topology>
    </subcellularLocation>
</comment>
<dbReference type="Gene3D" id="2.30.42.10">
    <property type="match status" value="1"/>
</dbReference>
<evidence type="ECO:0000313" key="14">
    <source>
        <dbReference type="Proteomes" id="UP000238176"/>
    </source>
</evidence>
<keyword evidence="6" id="KW-0378">Hydrolase</keyword>
<keyword evidence="10 11" id="KW-0472">Membrane</keyword>
<dbReference type="PANTHER" id="PTHR42837:SF2">
    <property type="entry name" value="MEMBRANE METALLOPROTEASE ARASP2, CHLOROPLASTIC-RELATED"/>
    <property type="match status" value="1"/>
</dbReference>
<accession>A0A2T0UVX4</accession>
<evidence type="ECO:0000256" key="11">
    <source>
        <dbReference type="SAM" id="Phobius"/>
    </source>
</evidence>
<dbReference type="PANTHER" id="PTHR42837">
    <property type="entry name" value="REGULATOR OF SIGMA-E PROTEASE RSEP"/>
    <property type="match status" value="1"/>
</dbReference>
<sequence length="423" mass="45598">MAAYITGIALFALAILISVSLHEFGHMLTAKAFGMKVTRYFVGFGPTLWSFRKGETEYGVKGVPLGGFVKIVGMTPLEEEEEDLDEKDQKRVFWRKPLWQRTIVLAAGSVTHFILGFVVLWILVAFVGIGVNPAYAAAQSESEKNVAVAVAPCVVTSDPDSGTAGDCAEGQIEGPAYTAGIEDGDEIVNVGGTAVDNWDSLIATVSDLKPGEAVAVTVDHEGTEKTVEVTPYAAEAENEDGTVETVARLGVIVYVDPAIPYTAEGAGPIAGIGETVSYTGDMFRETFVALGQLPSKIPPLWDAIMGEERSEDTPVSVVGASRLGGEMVQYDQWAMFFMLLVVLNYFIGVFNLLPLLPMDGGHIAIAWYEKFRSWVAAKRGRPDPGRVDYLKLMPLTYAVIVLLGGFMLLTITADIVNPITIFN</sequence>
<keyword evidence="4 13" id="KW-0645">Protease</keyword>
<protein>
    <submittedName>
        <fullName evidence="13">RIP metalloprotease RseP</fullName>
    </submittedName>
</protein>
<evidence type="ECO:0000256" key="5">
    <source>
        <dbReference type="ARBA" id="ARBA00022692"/>
    </source>
</evidence>
<evidence type="ECO:0000256" key="4">
    <source>
        <dbReference type="ARBA" id="ARBA00022670"/>
    </source>
</evidence>
<dbReference type="RefSeq" id="WP_106362137.1">
    <property type="nucleotide sequence ID" value="NZ_PVTJ01000001.1"/>
</dbReference>
<dbReference type="InterPro" id="IPR008915">
    <property type="entry name" value="Peptidase_M50"/>
</dbReference>
<evidence type="ECO:0000256" key="9">
    <source>
        <dbReference type="ARBA" id="ARBA00023049"/>
    </source>
</evidence>
<dbReference type="GO" id="GO:0006508">
    <property type="term" value="P:proteolysis"/>
    <property type="evidence" value="ECO:0007669"/>
    <property type="project" value="UniProtKB-KW"/>
</dbReference>
<feature type="transmembrane region" description="Helical" evidence="11">
    <location>
        <begin position="395"/>
        <end position="416"/>
    </location>
</feature>
<evidence type="ECO:0000256" key="7">
    <source>
        <dbReference type="ARBA" id="ARBA00022833"/>
    </source>
</evidence>
<organism evidence="13 14">
    <name type="scientific">Glycomyces artemisiae</name>
    <dbReference type="NCBI Taxonomy" id="1076443"/>
    <lineage>
        <taxon>Bacteria</taxon>
        <taxon>Bacillati</taxon>
        <taxon>Actinomycetota</taxon>
        <taxon>Actinomycetes</taxon>
        <taxon>Glycomycetales</taxon>
        <taxon>Glycomycetaceae</taxon>
        <taxon>Glycomyces</taxon>
    </lineage>
</organism>
<evidence type="ECO:0000256" key="2">
    <source>
        <dbReference type="ARBA" id="ARBA00004141"/>
    </source>
</evidence>
<comment type="caution">
    <text evidence="13">The sequence shown here is derived from an EMBL/GenBank/DDBJ whole genome shotgun (WGS) entry which is preliminary data.</text>
</comment>
<keyword evidence="8 11" id="KW-1133">Transmembrane helix</keyword>
<evidence type="ECO:0000313" key="13">
    <source>
        <dbReference type="EMBL" id="PRY62081.1"/>
    </source>
</evidence>
<dbReference type="InterPro" id="IPR036034">
    <property type="entry name" value="PDZ_sf"/>
</dbReference>
<evidence type="ECO:0000259" key="12">
    <source>
        <dbReference type="Pfam" id="PF02163"/>
    </source>
</evidence>
<evidence type="ECO:0000256" key="3">
    <source>
        <dbReference type="ARBA" id="ARBA00007931"/>
    </source>
</evidence>
<dbReference type="Pfam" id="PF02163">
    <property type="entry name" value="Peptidase_M50"/>
    <property type="match status" value="1"/>
</dbReference>
<comment type="similarity">
    <text evidence="3">Belongs to the peptidase M50B family.</text>
</comment>
<keyword evidence="9 13" id="KW-0482">Metalloprotease</keyword>
<dbReference type="InterPro" id="IPR004387">
    <property type="entry name" value="Pept_M50_Zn"/>
</dbReference>